<accession>A0A517SHK5</accession>
<evidence type="ECO:0000313" key="3">
    <source>
        <dbReference type="Proteomes" id="UP000315700"/>
    </source>
</evidence>
<feature type="region of interest" description="Disordered" evidence="1">
    <location>
        <begin position="1"/>
        <end position="26"/>
    </location>
</feature>
<evidence type="ECO:0000256" key="1">
    <source>
        <dbReference type="SAM" id="MobiDB-lite"/>
    </source>
</evidence>
<reference evidence="2 3" key="1">
    <citation type="submission" date="2019-02" db="EMBL/GenBank/DDBJ databases">
        <title>Deep-cultivation of Planctomycetes and their phenomic and genomic characterization uncovers novel biology.</title>
        <authorList>
            <person name="Wiegand S."/>
            <person name="Jogler M."/>
            <person name="Boedeker C."/>
            <person name="Pinto D."/>
            <person name="Vollmers J."/>
            <person name="Rivas-Marin E."/>
            <person name="Kohn T."/>
            <person name="Peeters S.H."/>
            <person name="Heuer A."/>
            <person name="Rast P."/>
            <person name="Oberbeckmann S."/>
            <person name="Bunk B."/>
            <person name="Jeske O."/>
            <person name="Meyerdierks A."/>
            <person name="Storesund J.E."/>
            <person name="Kallscheuer N."/>
            <person name="Luecker S."/>
            <person name="Lage O.M."/>
            <person name="Pohl T."/>
            <person name="Merkel B.J."/>
            <person name="Hornburger P."/>
            <person name="Mueller R.-W."/>
            <person name="Bruemmer F."/>
            <person name="Labrenz M."/>
            <person name="Spormann A.M."/>
            <person name="Op den Camp H."/>
            <person name="Overmann J."/>
            <person name="Amann R."/>
            <person name="Jetten M.S.M."/>
            <person name="Mascher T."/>
            <person name="Medema M.H."/>
            <person name="Devos D.P."/>
            <person name="Kaster A.-K."/>
            <person name="Ovreas L."/>
            <person name="Rohde M."/>
            <person name="Galperin M.Y."/>
            <person name="Jogler C."/>
        </authorList>
    </citation>
    <scope>NUCLEOTIDE SEQUENCE [LARGE SCALE GENOMIC DNA]</scope>
    <source>
        <strain evidence="2 3">Pan44</strain>
    </source>
</reference>
<feature type="compositionally biased region" description="Polar residues" evidence="1">
    <location>
        <begin position="188"/>
        <end position="198"/>
    </location>
</feature>
<feature type="region of interest" description="Disordered" evidence="1">
    <location>
        <begin position="281"/>
        <end position="318"/>
    </location>
</feature>
<feature type="region of interest" description="Disordered" evidence="1">
    <location>
        <begin position="148"/>
        <end position="205"/>
    </location>
</feature>
<dbReference type="Proteomes" id="UP000315700">
    <property type="component" value="Chromosome"/>
</dbReference>
<organism evidence="2 3">
    <name type="scientific">Caulifigura coniformis</name>
    <dbReference type="NCBI Taxonomy" id="2527983"/>
    <lineage>
        <taxon>Bacteria</taxon>
        <taxon>Pseudomonadati</taxon>
        <taxon>Planctomycetota</taxon>
        <taxon>Planctomycetia</taxon>
        <taxon>Planctomycetales</taxon>
        <taxon>Planctomycetaceae</taxon>
        <taxon>Caulifigura</taxon>
    </lineage>
</organism>
<sequence>MEPQSARRPLTTHLSEQSAGSSKAGIHRRRQLEWDFTARGHQLRMLDGAVFGRSYPAPGGKNVSGAALKSVLRVIDSHARQKSSCFASIEIIAKEACYSKSVVKRAIAVLRDEFGILMEEEIRDACGHRFRFHRTICWSNLAPFAESQAVDERSAPSQPERRPETTSQSPRDHNGQAQRPRERAPGTTRGNLTTNGSANEPPPPIVTVATVDRAAAELSELGVEWPGAALQAARAAKPEEHVLAILSYFREHAPRNGWGPGALVQRLRNSRHHIAIERGWPQAAPKAIQSKQRSDELQKRQAQDDEQKRKAEADASAAARREIELGPHLDSMALIQQHDLAQRVSRELHTHFQRRGMTPYVRQQLLRKLELEAVNK</sequence>
<dbReference type="KEGG" id="ccos:Pan44_36220"/>
<dbReference type="AlphaFoldDB" id="A0A517SHK5"/>
<dbReference type="InParanoid" id="A0A517SHK5"/>
<feature type="compositionally biased region" description="Polar residues" evidence="1">
    <location>
        <begin position="12"/>
        <end position="21"/>
    </location>
</feature>
<name>A0A517SHK5_9PLAN</name>
<protein>
    <recommendedName>
        <fullName evidence="4">Helix-turn-helix domain-containing protein</fullName>
    </recommendedName>
</protein>
<gene>
    <name evidence="2" type="ORF">Pan44_36220</name>
</gene>
<evidence type="ECO:0000313" key="2">
    <source>
        <dbReference type="EMBL" id="QDT55577.1"/>
    </source>
</evidence>
<proteinExistence type="predicted"/>
<feature type="compositionally biased region" description="Basic and acidic residues" evidence="1">
    <location>
        <begin position="292"/>
        <end position="318"/>
    </location>
</feature>
<keyword evidence="3" id="KW-1185">Reference proteome</keyword>
<dbReference type="EMBL" id="CP036271">
    <property type="protein sequence ID" value="QDT55577.1"/>
    <property type="molecule type" value="Genomic_DNA"/>
</dbReference>
<evidence type="ECO:0008006" key="4">
    <source>
        <dbReference type="Google" id="ProtNLM"/>
    </source>
</evidence>
<feature type="compositionally biased region" description="Basic and acidic residues" evidence="1">
    <location>
        <begin position="150"/>
        <end position="184"/>
    </location>
</feature>